<evidence type="ECO:0000313" key="2">
    <source>
        <dbReference type="Proteomes" id="UP001165186"/>
    </source>
</evidence>
<gene>
    <name evidence="1" type="primary">g4163</name>
    <name evidence="1" type="ORF">NpPPO83_00004163</name>
</gene>
<sequence length="108" mass="11820">MGIHRLLHHMQDFGTPVELGTARQNLTTLSSTDSTEDLEKKYVVVDGPSLAYHAYHRAVAGRYHARNALEAMPSHGEVAVVAADFLTTLESHNVNVYVNLAECSTVSN</sequence>
<comment type="caution">
    <text evidence="1">The sequence shown here is derived from an EMBL/GenBank/DDBJ whole genome shotgun (WGS) entry which is preliminary data.</text>
</comment>
<protein>
    <submittedName>
        <fullName evidence="1">Uncharacterized protein</fullName>
    </submittedName>
</protein>
<evidence type="ECO:0000313" key="1">
    <source>
        <dbReference type="EMBL" id="GME28280.1"/>
    </source>
</evidence>
<keyword evidence="2" id="KW-1185">Reference proteome</keyword>
<dbReference type="EMBL" id="BSXG01000046">
    <property type="protein sequence ID" value="GME28280.1"/>
    <property type="molecule type" value="Genomic_DNA"/>
</dbReference>
<proteinExistence type="predicted"/>
<reference evidence="1" key="1">
    <citation type="submission" date="2024-09" db="EMBL/GenBank/DDBJ databases">
        <title>Draft Genome Sequences of Neofusicoccum parvum.</title>
        <authorList>
            <person name="Ashida A."/>
            <person name="Camagna M."/>
            <person name="Tanaka A."/>
            <person name="Takemoto D."/>
        </authorList>
    </citation>
    <scope>NUCLEOTIDE SEQUENCE</scope>
    <source>
        <strain evidence="1">PPO83</strain>
    </source>
</reference>
<dbReference type="Proteomes" id="UP001165186">
    <property type="component" value="Unassembled WGS sequence"/>
</dbReference>
<organism evidence="1 2">
    <name type="scientific">Neofusicoccum parvum</name>
    <dbReference type="NCBI Taxonomy" id="310453"/>
    <lineage>
        <taxon>Eukaryota</taxon>
        <taxon>Fungi</taxon>
        <taxon>Dikarya</taxon>
        <taxon>Ascomycota</taxon>
        <taxon>Pezizomycotina</taxon>
        <taxon>Dothideomycetes</taxon>
        <taxon>Dothideomycetes incertae sedis</taxon>
        <taxon>Botryosphaeriales</taxon>
        <taxon>Botryosphaeriaceae</taxon>
        <taxon>Neofusicoccum</taxon>
    </lineage>
</organism>
<name>A0ACB5S664_9PEZI</name>
<accession>A0ACB5S664</accession>